<feature type="domain" description="HTH cro/C1-type" evidence="2">
    <location>
        <begin position="15"/>
        <end position="70"/>
    </location>
</feature>
<dbReference type="InterPro" id="IPR050807">
    <property type="entry name" value="TransReg_Diox_bact_type"/>
</dbReference>
<dbReference type="InterPro" id="IPR001387">
    <property type="entry name" value="Cro/C1-type_HTH"/>
</dbReference>
<dbReference type="RefSeq" id="WP_376847404.1">
    <property type="nucleotide sequence ID" value="NZ_JBHSFW010000019.1"/>
</dbReference>
<dbReference type="EMBL" id="JBHSFW010000019">
    <property type="protein sequence ID" value="MFC4620291.1"/>
    <property type="molecule type" value="Genomic_DNA"/>
</dbReference>
<dbReference type="Pfam" id="PF01381">
    <property type="entry name" value="HTH_3"/>
    <property type="match status" value="1"/>
</dbReference>
<evidence type="ECO:0000313" key="3">
    <source>
        <dbReference type="EMBL" id="MFC4620291.1"/>
    </source>
</evidence>
<dbReference type="CDD" id="cd00093">
    <property type="entry name" value="HTH_XRE"/>
    <property type="match status" value="1"/>
</dbReference>
<name>A0ABV9GQ35_9BACL</name>
<organism evidence="3 4">
    <name type="scientific">Camelliibacillus cellulosilyticus</name>
    <dbReference type="NCBI Taxonomy" id="2174486"/>
    <lineage>
        <taxon>Bacteria</taxon>
        <taxon>Bacillati</taxon>
        <taxon>Bacillota</taxon>
        <taxon>Bacilli</taxon>
        <taxon>Bacillales</taxon>
        <taxon>Sporolactobacillaceae</taxon>
        <taxon>Camelliibacillus</taxon>
    </lineage>
</organism>
<accession>A0ABV9GQ35</accession>
<dbReference type="Gene3D" id="1.10.260.40">
    <property type="entry name" value="lambda repressor-like DNA-binding domains"/>
    <property type="match status" value="1"/>
</dbReference>
<dbReference type="PANTHER" id="PTHR46797">
    <property type="entry name" value="HTH-TYPE TRANSCRIPTIONAL REGULATOR"/>
    <property type="match status" value="1"/>
</dbReference>
<evidence type="ECO:0000259" key="2">
    <source>
        <dbReference type="PROSITE" id="PS50943"/>
    </source>
</evidence>
<evidence type="ECO:0000313" key="4">
    <source>
        <dbReference type="Proteomes" id="UP001596022"/>
    </source>
</evidence>
<reference evidence="4" key="1">
    <citation type="journal article" date="2019" name="Int. J. Syst. Evol. Microbiol.">
        <title>The Global Catalogue of Microorganisms (GCM) 10K type strain sequencing project: providing services to taxonomists for standard genome sequencing and annotation.</title>
        <authorList>
            <consortium name="The Broad Institute Genomics Platform"/>
            <consortium name="The Broad Institute Genome Sequencing Center for Infectious Disease"/>
            <person name="Wu L."/>
            <person name="Ma J."/>
        </authorList>
    </citation>
    <scope>NUCLEOTIDE SEQUENCE [LARGE SCALE GENOMIC DNA]</scope>
    <source>
        <strain evidence="4">CGMCC 1.16306</strain>
    </source>
</reference>
<keyword evidence="4" id="KW-1185">Reference proteome</keyword>
<dbReference type="SUPFAM" id="SSF47413">
    <property type="entry name" value="lambda repressor-like DNA-binding domains"/>
    <property type="match status" value="1"/>
</dbReference>
<dbReference type="SMART" id="SM00530">
    <property type="entry name" value="HTH_XRE"/>
    <property type="match status" value="1"/>
</dbReference>
<keyword evidence="1" id="KW-0238">DNA-binding</keyword>
<evidence type="ECO:0000256" key="1">
    <source>
        <dbReference type="ARBA" id="ARBA00023125"/>
    </source>
</evidence>
<dbReference type="PANTHER" id="PTHR46797:SF1">
    <property type="entry name" value="METHYLPHOSPHONATE SYNTHASE"/>
    <property type="match status" value="1"/>
</dbReference>
<dbReference type="PROSITE" id="PS50943">
    <property type="entry name" value="HTH_CROC1"/>
    <property type="match status" value="1"/>
</dbReference>
<comment type="caution">
    <text evidence="3">The sequence shown here is derived from an EMBL/GenBank/DDBJ whole genome shotgun (WGS) entry which is preliminary data.</text>
</comment>
<dbReference type="Proteomes" id="UP001596022">
    <property type="component" value="Unassembled WGS sequence"/>
</dbReference>
<protein>
    <submittedName>
        <fullName evidence="3">Helix-turn-helix domain-containing protein</fullName>
    </submittedName>
</protein>
<gene>
    <name evidence="3" type="ORF">ACFO4N_16435</name>
</gene>
<dbReference type="InterPro" id="IPR010982">
    <property type="entry name" value="Lambda_DNA-bd_dom_sf"/>
</dbReference>
<sequence length="87" mass="9914">MKHLEELNHTIGKNIKARRIMKQMTIEKLSERSGLDDKFISKVERGKAGFTMFTLFRLASGLNLNSPVELLSDASKEIYPKFRDAGD</sequence>
<proteinExistence type="predicted"/>